<dbReference type="GeneID" id="105989607"/>
<evidence type="ECO:0000256" key="1">
    <source>
        <dbReference type="ARBA" id="ARBA00023054"/>
    </source>
</evidence>
<accession>A0A1S3FLI5</accession>
<feature type="domain" description="Golgin subfamily A conserved" evidence="4">
    <location>
        <begin position="243"/>
        <end position="623"/>
    </location>
</feature>
<dbReference type="KEGG" id="dord:105989607"/>
<evidence type="ECO:0000259" key="4">
    <source>
        <dbReference type="Pfam" id="PF15070"/>
    </source>
</evidence>
<dbReference type="InParanoid" id="A0A1S3FLI5"/>
<name>A0A1S3FLI5_DIPOR</name>
<dbReference type="Proteomes" id="UP000081671">
    <property type="component" value="Unplaced"/>
</dbReference>
<feature type="coiled-coil region" evidence="2">
    <location>
        <begin position="30"/>
        <end position="64"/>
    </location>
</feature>
<evidence type="ECO:0000313" key="5">
    <source>
        <dbReference type="Proteomes" id="UP000081671"/>
    </source>
</evidence>
<dbReference type="PANTHER" id="PTHR10881">
    <property type="entry name" value="GOLGIN SUBFAMILY A MEMBER-RELATED"/>
    <property type="match status" value="1"/>
</dbReference>
<dbReference type="InterPro" id="IPR024858">
    <property type="entry name" value="GOLGA"/>
</dbReference>
<sequence length="714" mass="82963">MFIITGCEENANQNNPVRYPVSLANILNLENNKYCKVEQLKQEKKHLQDQKENENEKIAHVQEALKTEILVSTECDLQSALTHTQQVTNERELEHESLTSRPQASQQHVAELVMKLSAITTMQNETEKKNLQLMKDLNNVKLQLQEKTKSYDDLQEVNIQLQEKLEVLQTQKVNMKNRIRKFQQALVERAALKRQLNNLKRLVITLNLERDNFVEDLRKEKSTWKENELREEKKQGVGQENQSLEQKKQLWRLKKKAEDGDQHAKNWHQILESLKCAHVHNTELKDQLAQMQDAFHRVSGEKEELTSILNSKHQVKKHMHEKLEQQEEKLREWKVMAEIKSQVVQNLQELHDQCLAHLQELTATCEQHIASNQQLASEEETLQQHLLKKTQMLEQLKQGQTQTKFKDQMVPQKLQNILKCLEATRLQKEQLQAQLSFLPVPKEGEGVSNEEEKGEESTLPDMTFQEDVDNPQTRRDFYLKAPSVAESKKVKFSEQLQDQQACCRFLANLTALCQTKLEKQPFFPKSWKHGVSGDKKQDRQVPKKQLKICFIHNLPGCSQLSEHLSAIEESIVFCKEQLEVLKELFQEKDECVNQMSQEKMEKKAKLQKLLLLLANEVTECQGKMPEDTETPAAATISGPMEIEFRGEQKGLEVQLKDNVEPAQEGVRVPCLLEDSTKEHVLWMPDVQHHQELACLANERSVSFFSRLMQMISLR</sequence>
<gene>
    <name evidence="6" type="primary">LOC105989607</name>
</gene>
<dbReference type="GO" id="GO:0032580">
    <property type="term" value="C:Golgi cisterna membrane"/>
    <property type="evidence" value="ECO:0007669"/>
    <property type="project" value="TreeGrafter"/>
</dbReference>
<dbReference type="OrthoDB" id="5978643at2759"/>
<evidence type="ECO:0000256" key="2">
    <source>
        <dbReference type="SAM" id="Coils"/>
    </source>
</evidence>
<dbReference type="Pfam" id="PF15070">
    <property type="entry name" value="GOLGA2L5"/>
    <property type="match status" value="1"/>
</dbReference>
<evidence type="ECO:0000313" key="6">
    <source>
        <dbReference type="RefSeq" id="XP_012877190.1"/>
    </source>
</evidence>
<organism evidence="5 6">
    <name type="scientific">Dipodomys ordii</name>
    <name type="common">Ord's kangaroo rat</name>
    <dbReference type="NCBI Taxonomy" id="10020"/>
    <lineage>
        <taxon>Eukaryota</taxon>
        <taxon>Metazoa</taxon>
        <taxon>Chordata</taxon>
        <taxon>Craniata</taxon>
        <taxon>Vertebrata</taxon>
        <taxon>Euteleostomi</taxon>
        <taxon>Mammalia</taxon>
        <taxon>Eutheria</taxon>
        <taxon>Euarchontoglires</taxon>
        <taxon>Glires</taxon>
        <taxon>Rodentia</taxon>
        <taxon>Castorimorpha</taxon>
        <taxon>Heteromyidae</taxon>
        <taxon>Dipodomyinae</taxon>
        <taxon>Dipodomys</taxon>
    </lineage>
</organism>
<dbReference type="PANTHER" id="PTHR10881:SF7">
    <property type="entry name" value="GOLGIN SUBFAMILY A MEMBER 8C-RELATED"/>
    <property type="match status" value="1"/>
</dbReference>
<dbReference type="RefSeq" id="XP_012877190.1">
    <property type="nucleotide sequence ID" value="XM_013021736.1"/>
</dbReference>
<keyword evidence="5" id="KW-1185">Reference proteome</keyword>
<reference evidence="6" key="1">
    <citation type="submission" date="2025-08" db="UniProtKB">
        <authorList>
            <consortium name="RefSeq"/>
        </authorList>
    </citation>
    <scope>IDENTIFICATION</scope>
    <source>
        <tissue evidence="6">Kidney</tissue>
    </source>
</reference>
<feature type="coiled-coil region" evidence="2">
    <location>
        <begin position="316"/>
        <end position="378"/>
    </location>
</feature>
<dbReference type="GO" id="GO:0005801">
    <property type="term" value="C:cis-Golgi network"/>
    <property type="evidence" value="ECO:0007669"/>
    <property type="project" value="TreeGrafter"/>
</dbReference>
<proteinExistence type="predicted"/>
<feature type="coiled-coil region" evidence="2">
    <location>
        <begin position="137"/>
        <end position="234"/>
    </location>
</feature>
<keyword evidence="1 2" id="KW-0175">Coiled coil</keyword>
<evidence type="ECO:0000256" key="3">
    <source>
        <dbReference type="SAM" id="MobiDB-lite"/>
    </source>
</evidence>
<dbReference type="GO" id="GO:0007030">
    <property type="term" value="P:Golgi organization"/>
    <property type="evidence" value="ECO:0007669"/>
    <property type="project" value="TreeGrafter"/>
</dbReference>
<dbReference type="InterPro" id="IPR043976">
    <property type="entry name" value="GOLGA_cons_dom"/>
</dbReference>
<feature type="region of interest" description="Disordered" evidence="3">
    <location>
        <begin position="441"/>
        <end position="467"/>
    </location>
</feature>
<protein>
    <submittedName>
        <fullName evidence="6">Golgin subfamily A member 2-like</fullName>
    </submittedName>
</protein>
<dbReference type="GO" id="GO:0000137">
    <property type="term" value="C:Golgi cis cisterna"/>
    <property type="evidence" value="ECO:0007669"/>
    <property type="project" value="TreeGrafter"/>
</dbReference>
<dbReference type="AlphaFoldDB" id="A0A1S3FLI5"/>